<organism evidence="2">
    <name type="scientific">Klebsiella pneumoniae</name>
    <dbReference type="NCBI Taxonomy" id="573"/>
    <lineage>
        <taxon>Bacteria</taxon>
        <taxon>Pseudomonadati</taxon>
        <taxon>Pseudomonadota</taxon>
        <taxon>Gammaproteobacteria</taxon>
        <taxon>Enterobacterales</taxon>
        <taxon>Enterobacteriaceae</taxon>
        <taxon>Klebsiella/Raoultella group</taxon>
        <taxon>Klebsiella</taxon>
        <taxon>Klebsiella pneumoniae complex</taxon>
    </lineage>
</organism>
<reference evidence="2" key="1">
    <citation type="submission" date="2019-03" db="EMBL/GenBank/DDBJ databases">
        <authorList>
            <consortium name="Pathogen Informatics"/>
        </authorList>
    </citation>
    <scope>NUCLEOTIDE SEQUENCE</scope>
    <source>
        <strain evidence="2">5012STDY7626450</strain>
    </source>
</reference>
<dbReference type="AlphaFoldDB" id="A0A486QXH2"/>
<feature type="signal peptide" evidence="1">
    <location>
        <begin position="1"/>
        <end position="17"/>
    </location>
</feature>
<sequence>MNKILLFLLFISFHSMASFSGHWVNESESQSLTLDLFENGTHLTGKYCFITNDGNRIDCAEDNDRNINGIIKDNVGVVSFESTFGSVGEATLSVGKDTLIFTINNDMPFINANMSVPKVIFFKRAMQNITKKSYEECDNDETLIALCELSGAEKKVAIFFANNENKSRYLLKKVDTGAVELEVNFDVKNKLKRWLDLSTYTTYFGFNKGAYSYILGVPEEKPGAVAFLDIKKNGKTISAKECSSNSFGEKNIKIDSIEDVLDSSIRDNDFKFP</sequence>
<dbReference type="EMBL" id="CAAHCV010000011">
    <property type="protein sequence ID" value="VGL94329.1"/>
    <property type="molecule type" value="Genomic_DNA"/>
</dbReference>
<feature type="chain" id="PRO_5030095489" evidence="1">
    <location>
        <begin position="18"/>
        <end position="273"/>
    </location>
</feature>
<evidence type="ECO:0000313" key="2">
    <source>
        <dbReference type="EMBL" id="VGL94329.1"/>
    </source>
</evidence>
<accession>A0A486QXH2</accession>
<dbReference type="RefSeq" id="WP_064145682.1">
    <property type="nucleotide sequence ID" value="NZ_AP023148.1"/>
</dbReference>
<evidence type="ECO:0000256" key="1">
    <source>
        <dbReference type="SAM" id="SignalP"/>
    </source>
</evidence>
<keyword evidence="1" id="KW-0732">Signal</keyword>
<protein>
    <submittedName>
        <fullName evidence="2">Uncharacterized protein</fullName>
    </submittedName>
</protein>
<proteinExistence type="predicted"/>
<name>A0A486QXH2_KLEPN</name>
<gene>
    <name evidence="2" type="ORF">SAMEA4873652_03456</name>
</gene>